<organism evidence="1 2">
    <name type="scientific">Peronosclerospora sorghi</name>
    <dbReference type="NCBI Taxonomy" id="230839"/>
    <lineage>
        <taxon>Eukaryota</taxon>
        <taxon>Sar</taxon>
        <taxon>Stramenopiles</taxon>
        <taxon>Oomycota</taxon>
        <taxon>Peronosporomycetes</taxon>
        <taxon>Peronosporales</taxon>
        <taxon>Peronosporaceae</taxon>
        <taxon>Peronosclerospora</taxon>
    </lineage>
</organism>
<gene>
    <name evidence="1" type="ORF">PsorP6_004202</name>
</gene>
<comment type="caution">
    <text evidence="1">The sequence shown here is derived from an EMBL/GenBank/DDBJ whole genome shotgun (WGS) entry which is preliminary data.</text>
</comment>
<dbReference type="EMBL" id="CM047587">
    <property type="protein sequence ID" value="KAI9906791.1"/>
    <property type="molecule type" value="Genomic_DNA"/>
</dbReference>
<keyword evidence="2" id="KW-1185">Reference proteome</keyword>
<reference evidence="1 2" key="1">
    <citation type="journal article" date="2022" name="bioRxiv">
        <title>The genome of the oomycete Peronosclerospora sorghi, a cosmopolitan pathogen of maize and sorghum, is inflated with dispersed pseudogenes.</title>
        <authorList>
            <person name="Fletcher K."/>
            <person name="Martin F."/>
            <person name="Isakeit T."/>
            <person name="Cavanaugh K."/>
            <person name="Magill C."/>
            <person name="Michelmore R."/>
        </authorList>
    </citation>
    <scope>NUCLEOTIDE SEQUENCE [LARGE SCALE GENOMIC DNA]</scope>
    <source>
        <strain evidence="1">P6</strain>
    </source>
</reference>
<dbReference type="Proteomes" id="UP001163321">
    <property type="component" value="Chromosome 8"/>
</dbReference>
<evidence type="ECO:0000313" key="2">
    <source>
        <dbReference type="Proteomes" id="UP001163321"/>
    </source>
</evidence>
<evidence type="ECO:0000313" key="1">
    <source>
        <dbReference type="EMBL" id="KAI9906791.1"/>
    </source>
</evidence>
<proteinExistence type="predicted"/>
<protein>
    <submittedName>
        <fullName evidence="1">Uncharacterized protein</fullName>
    </submittedName>
</protein>
<sequence>MSGKSPYEGAIELTVHSKFASIINPLHCNTLRPLFGGALSCEIPECFTDVSSFRQVPDNQEVFANAVTDQCIIIELLQYVENVEDAHSAHYFLNEIAWSNGCGTDEVMLIEEKEVPDFVTSSAIDAPHATHIIVGDQRVAKKFKEGDDSKNAVRVYVGNIRLPCVTTDIVLSVSAPMHINPASSSCNAKTFENTSEMAATIFNQALQSFTILDWSLFQ</sequence>
<name>A0ACC0VL28_9STRA</name>
<accession>A0ACC0VL28</accession>